<dbReference type="NCBIfam" id="TIGR01144">
    <property type="entry name" value="ATP_synt_b"/>
    <property type="match status" value="1"/>
</dbReference>
<keyword evidence="3 14" id="KW-0813">Transport</keyword>
<comment type="similarity">
    <text evidence="2 14 15">Belongs to the ATPase B chain family.</text>
</comment>
<comment type="function">
    <text evidence="12 14">F(1)F(0) ATP synthase produces ATP from ADP in the presence of a proton or sodium gradient. F-type ATPases consist of two structural domains, F(1) containing the extramembraneous catalytic core and F(0) containing the membrane proton channel, linked together by a central stalk and a peripheral stalk. During catalysis, ATP synthesis in the catalytic domain of F(1) is coupled via a rotary mechanism of the central stalk subunits to proton translocation.</text>
</comment>
<comment type="caution">
    <text evidence="17">The sequence shown here is derived from an EMBL/GenBank/DDBJ whole genome shotgun (WGS) entry which is preliminary data.</text>
</comment>
<evidence type="ECO:0000256" key="16">
    <source>
        <dbReference type="SAM" id="Coils"/>
    </source>
</evidence>
<evidence type="ECO:0000256" key="1">
    <source>
        <dbReference type="ARBA" id="ARBA00004162"/>
    </source>
</evidence>
<gene>
    <name evidence="14 17" type="primary">atpF</name>
    <name evidence="17" type="ORF">GCM10011609_16750</name>
</gene>
<evidence type="ECO:0000256" key="2">
    <source>
        <dbReference type="ARBA" id="ARBA00005513"/>
    </source>
</evidence>
<evidence type="ECO:0000256" key="15">
    <source>
        <dbReference type="RuleBase" id="RU003848"/>
    </source>
</evidence>
<dbReference type="EMBL" id="BMNC01000002">
    <property type="protein sequence ID" value="GGM81428.1"/>
    <property type="molecule type" value="Genomic_DNA"/>
</dbReference>
<dbReference type="SUPFAM" id="SSF81573">
    <property type="entry name" value="F1F0 ATP synthase subunit B, membrane domain"/>
    <property type="match status" value="1"/>
</dbReference>
<comment type="subcellular location">
    <subcellularLocation>
        <location evidence="1 14">Cell membrane</location>
        <topology evidence="1 14">Single-pass membrane protein</topology>
    </subcellularLocation>
</comment>
<evidence type="ECO:0000256" key="9">
    <source>
        <dbReference type="ARBA" id="ARBA00023065"/>
    </source>
</evidence>
<evidence type="ECO:0000256" key="5">
    <source>
        <dbReference type="ARBA" id="ARBA00022547"/>
    </source>
</evidence>
<evidence type="ECO:0000256" key="7">
    <source>
        <dbReference type="ARBA" id="ARBA00022781"/>
    </source>
</evidence>
<dbReference type="Proteomes" id="UP000597656">
    <property type="component" value="Unassembled WGS sequence"/>
</dbReference>
<evidence type="ECO:0000256" key="11">
    <source>
        <dbReference type="ARBA" id="ARBA00023310"/>
    </source>
</evidence>
<keyword evidence="6 14" id="KW-0812">Transmembrane</keyword>
<organism evidence="17 18">
    <name type="scientific">Lentzea pudingi</name>
    <dbReference type="NCBI Taxonomy" id="1789439"/>
    <lineage>
        <taxon>Bacteria</taxon>
        <taxon>Bacillati</taxon>
        <taxon>Actinomycetota</taxon>
        <taxon>Actinomycetes</taxon>
        <taxon>Pseudonocardiales</taxon>
        <taxon>Pseudonocardiaceae</taxon>
        <taxon>Lentzea</taxon>
    </lineage>
</organism>
<evidence type="ECO:0000256" key="6">
    <source>
        <dbReference type="ARBA" id="ARBA00022692"/>
    </source>
</evidence>
<keyword evidence="16" id="KW-0175">Coiled coil</keyword>
<keyword evidence="9 14" id="KW-0406">Ion transport</keyword>
<reference evidence="18" key="1">
    <citation type="journal article" date="2019" name="Int. J. Syst. Evol. Microbiol.">
        <title>The Global Catalogue of Microorganisms (GCM) 10K type strain sequencing project: providing services to taxonomists for standard genome sequencing and annotation.</title>
        <authorList>
            <consortium name="The Broad Institute Genomics Platform"/>
            <consortium name="The Broad Institute Genome Sequencing Center for Infectious Disease"/>
            <person name="Wu L."/>
            <person name="Ma J."/>
        </authorList>
    </citation>
    <scope>NUCLEOTIDE SEQUENCE [LARGE SCALE GENOMIC DNA]</scope>
    <source>
        <strain evidence="18">CGMCC 4.7319</strain>
    </source>
</reference>
<dbReference type="Pfam" id="PF00430">
    <property type="entry name" value="ATP-synt_B"/>
    <property type="match status" value="1"/>
</dbReference>
<dbReference type="PANTHER" id="PTHR33445:SF1">
    <property type="entry name" value="ATP SYNTHASE SUBUNIT B"/>
    <property type="match status" value="1"/>
</dbReference>
<keyword evidence="8 14" id="KW-1133">Transmembrane helix</keyword>
<evidence type="ECO:0000256" key="12">
    <source>
        <dbReference type="ARBA" id="ARBA00025198"/>
    </source>
</evidence>
<accession>A0ABQ2HJS5</accession>
<comment type="function">
    <text evidence="14">Component of the F(0) channel, it forms part of the peripheral stalk, linking F(1) to F(0).</text>
</comment>
<evidence type="ECO:0000256" key="10">
    <source>
        <dbReference type="ARBA" id="ARBA00023136"/>
    </source>
</evidence>
<dbReference type="HAMAP" id="MF_01398">
    <property type="entry name" value="ATP_synth_b_bprime"/>
    <property type="match status" value="1"/>
</dbReference>
<keyword evidence="11 14" id="KW-0066">ATP synthesis</keyword>
<feature type="coiled-coil region" evidence="16">
    <location>
        <begin position="55"/>
        <end position="97"/>
    </location>
</feature>
<keyword evidence="18" id="KW-1185">Reference proteome</keyword>
<dbReference type="InterPro" id="IPR028987">
    <property type="entry name" value="ATP_synth_B-like_membr_sf"/>
</dbReference>
<dbReference type="InterPro" id="IPR050059">
    <property type="entry name" value="ATP_synthase_B_chain"/>
</dbReference>
<evidence type="ECO:0000256" key="3">
    <source>
        <dbReference type="ARBA" id="ARBA00022448"/>
    </source>
</evidence>
<protein>
    <recommendedName>
        <fullName evidence="14">ATP synthase subunit b</fullName>
    </recommendedName>
    <alternativeName>
        <fullName evidence="14">ATP synthase F(0) sector subunit b</fullName>
    </alternativeName>
    <alternativeName>
        <fullName evidence="14">ATPase subunit I</fullName>
    </alternativeName>
    <alternativeName>
        <fullName evidence="14">F-type ATPase subunit b</fullName>
        <shortName evidence="14">F-ATPase subunit b</shortName>
    </alternativeName>
</protein>
<evidence type="ECO:0000256" key="14">
    <source>
        <dbReference type="HAMAP-Rule" id="MF_01398"/>
    </source>
</evidence>
<keyword evidence="10 14" id="KW-0472">Membrane</keyword>
<keyword evidence="7 14" id="KW-0375">Hydrogen ion transport</keyword>
<dbReference type="InterPro" id="IPR002146">
    <property type="entry name" value="ATP_synth_b/b'su_bac/chlpt"/>
</dbReference>
<dbReference type="RefSeq" id="WP_189154029.1">
    <property type="nucleotide sequence ID" value="NZ_BMNC01000002.1"/>
</dbReference>
<proteinExistence type="inferred from homology"/>
<dbReference type="CDD" id="cd06503">
    <property type="entry name" value="ATP-synt_Fo_b"/>
    <property type="match status" value="1"/>
</dbReference>
<keyword evidence="4 14" id="KW-1003">Cell membrane</keyword>
<name>A0ABQ2HJS5_9PSEU</name>
<keyword evidence="5 14" id="KW-0138">CF(0)</keyword>
<dbReference type="InterPro" id="IPR005864">
    <property type="entry name" value="ATP_synth_F0_bsu_bac"/>
</dbReference>
<evidence type="ECO:0000256" key="4">
    <source>
        <dbReference type="ARBA" id="ARBA00022475"/>
    </source>
</evidence>
<dbReference type="PANTHER" id="PTHR33445">
    <property type="entry name" value="ATP SYNTHASE SUBUNIT B', CHLOROPLASTIC"/>
    <property type="match status" value="1"/>
</dbReference>
<sequence>MDTLILAAEGPVNPVLPHTSEIILGLVAFLLLLFVVKKFVSPRFEALYEERTAKIEGGIEKAEQAQAEAQRALEQYKEQLSEARAEAARIRDDARAEGLQIVEELREQAQAESARIVAQGQHQLDAQRAQIVAELRADLGRTAVELASKVVGESLEDESRRRGTVDRFLNELDAVAAPASK</sequence>
<evidence type="ECO:0000256" key="13">
    <source>
        <dbReference type="ARBA" id="ARBA00025830"/>
    </source>
</evidence>
<dbReference type="Gene3D" id="1.20.5.620">
    <property type="entry name" value="F1F0 ATP synthase subunit B, membrane domain"/>
    <property type="match status" value="1"/>
</dbReference>
<feature type="transmembrane region" description="Helical" evidence="14">
    <location>
        <begin position="22"/>
        <end position="40"/>
    </location>
</feature>
<evidence type="ECO:0000313" key="17">
    <source>
        <dbReference type="EMBL" id="GGM81428.1"/>
    </source>
</evidence>
<evidence type="ECO:0000313" key="18">
    <source>
        <dbReference type="Proteomes" id="UP000597656"/>
    </source>
</evidence>
<comment type="subunit">
    <text evidence="13 14">F-type ATPases have 2 components, F(1) - the catalytic core - and F(0) - the membrane proton channel. F(1) has five subunits: alpha(3), beta(3), gamma(1), delta(1), epsilon(1). F(0) has three main subunits: a(1), b(2) and c(10-14). The alpha and beta chains form an alternating ring which encloses part of the gamma chain. F(1) is attached to F(0) by a central stalk formed by the gamma and epsilon chains, while a peripheral stalk is formed by the delta and b chains.</text>
</comment>
<dbReference type="NCBIfam" id="NF004412">
    <property type="entry name" value="PRK05759.1-3"/>
    <property type="match status" value="1"/>
</dbReference>
<evidence type="ECO:0000256" key="8">
    <source>
        <dbReference type="ARBA" id="ARBA00022989"/>
    </source>
</evidence>